<evidence type="ECO:0000256" key="3">
    <source>
        <dbReference type="ARBA" id="ARBA00023136"/>
    </source>
</evidence>
<proteinExistence type="predicted"/>
<sequence length="90" mass="9118">MTRTPPASSLIGAAFALTALAYGLSRFAFGLLMPQIKAELGLTPIQAGWIGSAGFGAYCIGVVVALLVVPLWGPRRVAVLSGLFATGGLG</sequence>
<keyword evidence="7" id="KW-1185">Reference proteome</keyword>
<dbReference type="OrthoDB" id="2957247at2"/>
<evidence type="ECO:0000256" key="4">
    <source>
        <dbReference type="SAM" id="Phobius"/>
    </source>
</evidence>
<dbReference type="InterPro" id="IPR010645">
    <property type="entry name" value="MFS_4"/>
</dbReference>
<evidence type="ECO:0000256" key="1">
    <source>
        <dbReference type="ARBA" id="ARBA00022692"/>
    </source>
</evidence>
<dbReference type="Proteomes" id="UP000285530">
    <property type="component" value="Unassembled WGS sequence"/>
</dbReference>
<feature type="transmembrane region" description="Helical" evidence="4">
    <location>
        <begin position="47"/>
        <end position="72"/>
    </location>
</feature>
<evidence type="ECO:0000256" key="2">
    <source>
        <dbReference type="ARBA" id="ARBA00022989"/>
    </source>
</evidence>
<dbReference type="InterPro" id="IPR020846">
    <property type="entry name" value="MFS_dom"/>
</dbReference>
<dbReference type="Gene3D" id="1.20.1250.20">
    <property type="entry name" value="MFS general substrate transporter like domains"/>
    <property type="match status" value="1"/>
</dbReference>
<dbReference type="Pfam" id="PF06779">
    <property type="entry name" value="MFS_4"/>
    <property type="match status" value="1"/>
</dbReference>
<organism evidence="6 7">
    <name type="scientific">Paracoccus aestuarii</name>
    <dbReference type="NCBI Taxonomy" id="453842"/>
    <lineage>
        <taxon>Bacteria</taxon>
        <taxon>Pseudomonadati</taxon>
        <taxon>Pseudomonadota</taxon>
        <taxon>Alphaproteobacteria</taxon>
        <taxon>Rhodobacterales</taxon>
        <taxon>Paracoccaceae</taxon>
        <taxon>Paracoccus</taxon>
    </lineage>
</organism>
<dbReference type="AlphaFoldDB" id="A0A418ZP29"/>
<name>A0A418ZP29_9RHOB</name>
<evidence type="ECO:0000313" key="7">
    <source>
        <dbReference type="Proteomes" id="UP000285530"/>
    </source>
</evidence>
<reference evidence="6 7" key="1">
    <citation type="submission" date="2018-09" db="EMBL/GenBank/DDBJ databases">
        <title>Paracoccus onubensis nov. sp. a moderate halophilic bacterium isolated from Gruta de las Maravillas (Aracena, Spain).</title>
        <authorList>
            <person name="Jurado V."/>
            <person name="Gutierrez-Patricio S."/>
            <person name="Gonzalez-Pimentel J.L."/>
            <person name="Laiz L."/>
            <person name="Saiz-Jimenez C."/>
        </authorList>
    </citation>
    <scope>NUCLEOTIDE SEQUENCE [LARGE SCALE GENOMIC DNA]</scope>
    <source>
        <strain evidence="6 7">DSM 19484</strain>
    </source>
</reference>
<feature type="non-terminal residue" evidence="6">
    <location>
        <position position="90"/>
    </location>
</feature>
<accession>A0A418ZP29</accession>
<dbReference type="SUPFAM" id="SSF103473">
    <property type="entry name" value="MFS general substrate transporter"/>
    <property type="match status" value="1"/>
</dbReference>
<dbReference type="RefSeq" id="WP_119887964.1">
    <property type="nucleotide sequence ID" value="NZ_QZEV01000248.1"/>
</dbReference>
<dbReference type="PROSITE" id="PS50850">
    <property type="entry name" value="MFS"/>
    <property type="match status" value="1"/>
</dbReference>
<feature type="domain" description="Major facilitator superfamily (MFS) profile" evidence="5">
    <location>
        <begin position="11"/>
        <end position="90"/>
    </location>
</feature>
<dbReference type="EMBL" id="QZEV01000248">
    <property type="protein sequence ID" value="RJK92404.1"/>
    <property type="molecule type" value="Genomic_DNA"/>
</dbReference>
<keyword evidence="2 4" id="KW-1133">Transmembrane helix</keyword>
<evidence type="ECO:0000313" key="6">
    <source>
        <dbReference type="EMBL" id="RJK92404.1"/>
    </source>
</evidence>
<dbReference type="InterPro" id="IPR036259">
    <property type="entry name" value="MFS_trans_sf"/>
</dbReference>
<protein>
    <submittedName>
        <fullName evidence="6">YbfB/YjiJ family MFS transporter</fullName>
    </submittedName>
</protein>
<keyword evidence="1 4" id="KW-0812">Transmembrane</keyword>
<dbReference type="GO" id="GO:0022857">
    <property type="term" value="F:transmembrane transporter activity"/>
    <property type="evidence" value="ECO:0007669"/>
    <property type="project" value="InterPro"/>
</dbReference>
<keyword evidence="3 4" id="KW-0472">Membrane</keyword>
<gene>
    <name evidence="6" type="ORF">D3P06_19225</name>
</gene>
<comment type="caution">
    <text evidence="6">The sequence shown here is derived from an EMBL/GenBank/DDBJ whole genome shotgun (WGS) entry which is preliminary data.</text>
</comment>
<evidence type="ECO:0000259" key="5">
    <source>
        <dbReference type="PROSITE" id="PS50850"/>
    </source>
</evidence>